<dbReference type="RefSeq" id="WP_132622771.1">
    <property type="nucleotide sequence ID" value="NZ_SMKQ01000288.1"/>
</dbReference>
<dbReference type="AlphaFoldDB" id="A0A4R4XNY2"/>
<dbReference type="EMBL" id="SMKQ01000288">
    <property type="protein sequence ID" value="TDD32302.1"/>
    <property type="molecule type" value="Genomic_DNA"/>
</dbReference>
<evidence type="ECO:0000313" key="1">
    <source>
        <dbReference type="EMBL" id="TDD32302.1"/>
    </source>
</evidence>
<accession>A0A4R4XNY2</accession>
<dbReference type="SUPFAM" id="SSF51735">
    <property type="entry name" value="NAD(P)-binding Rossmann-fold domains"/>
    <property type="match status" value="1"/>
</dbReference>
<dbReference type="Gene3D" id="3.40.50.720">
    <property type="entry name" value="NAD(P)-binding Rossmann-like Domain"/>
    <property type="match status" value="2"/>
</dbReference>
<comment type="caution">
    <text evidence="1">The sequence shown here is derived from an EMBL/GenBank/DDBJ whole genome shotgun (WGS) entry which is preliminary data.</text>
</comment>
<sequence length="172" mass="18075">MRVILFGATGVIGRGVLRECLLDDRVTSVLAAGRVPEGVVHPKLLLTGEPAGYDACFCCAPGEALPAARTLAPGSTFVYVRGAGETDATQDAVLALPLEAYVFRPGRVPSGRPPFRLAYVVTRPLFPLLRRWSGAQATTPERIGRAMIAVAERGAPRRVLGPADINALAAGS</sequence>
<protein>
    <submittedName>
        <fullName evidence="1">Epimerase</fullName>
    </submittedName>
</protein>
<evidence type="ECO:0000313" key="2">
    <source>
        <dbReference type="Proteomes" id="UP000295302"/>
    </source>
</evidence>
<reference evidence="1 2" key="1">
    <citation type="submission" date="2019-03" db="EMBL/GenBank/DDBJ databases">
        <title>Draft genome sequences of novel Actinobacteria.</title>
        <authorList>
            <person name="Sahin N."/>
            <person name="Ay H."/>
            <person name="Saygin H."/>
        </authorList>
    </citation>
    <scope>NUCLEOTIDE SEQUENCE [LARGE SCALE GENOMIC DNA]</scope>
    <source>
        <strain evidence="1 2">CH32</strain>
    </source>
</reference>
<gene>
    <name evidence="1" type="ORF">E1286_43740</name>
</gene>
<proteinExistence type="predicted"/>
<dbReference type="InterPro" id="IPR036291">
    <property type="entry name" value="NAD(P)-bd_dom_sf"/>
</dbReference>
<name>A0A4R4XNY2_9ACTN</name>
<dbReference type="OrthoDB" id="9798632at2"/>
<keyword evidence="2" id="KW-1185">Reference proteome</keyword>
<dbReference type="Proteomes" id="UP000295302">
    <property type="component" value="Unassembled WGS sequence"/>
</dbReference>
<organism evidence="1 2">
    <name type="scientific">Nonomuraea terrae</name>
    <dbReference type="NCBI Taxonomy" id="2530383"/>
    <lineage>
        <taxon>Bacteria</taxon>
        <taxon>Bacillati</taxon>
        <taxon>Actinomycetota</taxon>
        <taxon>Actinomycetes</taxon>
        <taxon>Streptosporangiales</taxon>
        <taxon>Streptosporangiaceae</taxon>
        <taxon>Nonomuraea</taxon>
    </lineage>
</organism>